<keyword evidence="1" id="KW-0808">Transferase</keyword>
<name>A0ABU5U666_9CYAN</name>
<dbReference type="CDD" id="cd04301">
    <property type="entry name" value="NAT_SF"/>
    <property type="match status" value="2"/>
</dbReference>
<dbReference type="RefSeq" id="WP_323223017.1">
    <property type="nucleotide sequence ID" value="NZ_JAYGHT010000192.1"/>
</dbReference>
<evidence type="ECO:0000259" key="3">
    <source>
        <dbReference type="PROSITE" id="PS51186"/>
    </source>
</evidence>
<gene>
    <name evidence="4" type="ORF">VB854_27570</name>
</gene>
<dbReference type="InterPro" id="IPR000182">
    <property type="entry name" value="GNAT_dom"/>
</dbReference>
<feature type="domain" description="N-acetyltransferase" evidence="3">
    <location>
        <begin position="170"/>
        <end position="321"/>
    </location>
</feature>
<evidence type="ECO:0000313" key="5">
    <source>
        <dbReference type="Proteomes" id="UP001301728"/>
    </source>
</evidence>
<dbReference type="Proteomes" id="UP001301728">
    <property type="component" value="Unassembled WGS sequence"/>
</dbReference>
<protein>
    <submittedName>
        <fullName evidence="4">GNAT family N-acetyltransferase</fullName>
    </submittedName>
</protein>
<sequence length="321" mass="37081">MMLATLTRRSYQKATDRSSISTLVNICAAYDRLDQDVSLAEFQLILNSPDLERHCDTYFIENYNGKLIGLALIEHQESTTQIDGNLWIFVHPDVRHQGLETELIQWSEKHLQRLGRQKDRPVRLLTDSRDDQVDRAVLFNQQGFQIKREFLTLERSLNQPLPLPELSQGFQLSYLKNPDQIPAWVEMYNQSFVDHWNHYDIIAETVKYWHTLPDYQPELDIIAIAPDGTFAAMCSCRLKPQPHRNIRTGWIEWLGTRRGFRRMGLGRAMLFAGMRQLQQIGADTVKLSVDSQSLTGANHLYESVGFRPVETVLSWVKPVAA</sequence>
<proteinExistence type="predicted"/>
<dbReference type="PANTHER" id="PTHR43877">
    <property type="entry name" value="AMINOALKYLPHOSPHONATE N-ACETYLTRANSFERASE-RELATED-RELATED"/>
    <property type="match status" value="1"/>
</dbReference>
<dbReference type="Gene3D" id="3.40.630.30">
    <property type="match status" value="1"/>
</dbReference>
<keyword evidence="2" id="KW-0012">Acyltransferase</keyword>
<comment type="caution">
    <text evidence="4">The sequence shown here is derived from an EMBL/GenBank/DDBJ whole genome shotgun (WGS) entry which is preliminary data.</text>
</comment>
<dbReference type="SUPFAM" id="SSF55729">
    <property type="entry name" value="Acyl-CoA N-acyltransferases (Nat)"/>
    <property type="match status" value="1"/>
</dbReference>
<dbReference type="EMBL" id="JAYGHT010000192">
    <property type="protein sequence ID" value="MEA5522695.1"/>
    <property type="molecule type" value="Genomic_DNA"/>
</dbReference>
<dbReference type="InterPro" id="IPR016181">
    <property type="entry name" value="Acyl_CoA_acyltransferase"/>
</dbReference>
<accession>A0ABU5U666</accession>
<organism evidence="4 5">
    <name type="scientific">Limnoraphis robusta CCNP1315</name>
    <dbReference type="NCBI Taxonomy" id="3110306"/>
    <lineage>
        <taxon>Bacteria</taxon>
        <taxon>Bacillati</taxon>
        <taxon>Cyanobacteriota</taxon>
        <taxon>Cyanophyceae</taxon>
        <taxon>Oscillatoriophycideae</taxon>
        <taxon>Oscillatoriales</taxon>
        <taxon>Sirenicapillariaceae</taxon>
        <taxon>Limnoraphis</taxon>
    </lineage>
</organism>
<evidence type="ECO:0000313" key="4">
    <source>
        <dbReference type="EMBL" id="MEA5522695.1"/>
    </source>
</evidence>
<evidence type="ECO:0000256" key="1">
    <source>
        <dbReference type="ARBA" id="ARBA00022679"/>
    </source>
</evidence>
<dbReference type="PROSITE" id="PS51186">
    <property type="entry name" value="GNAT"/>
    <property type="match status" value="2"/>
</dbReference>
<keyword evidence="5" id="KW-1185">Reference proteome</keyword>
<dbReference type="Pfam" id="PF00583">
    <property type="entry name" value="Acetyltransf_1"/>
    <property type="match status" value="2"/>
</dbReference>
<reference evidence="4 5" key="1">
    <citation type="submission" date="2023-12" db="EMBL/GenBank/DDBJ databases">
        <title>Baltic Sea Cyanobacteria.</title>
        <authorList>
            <person name="Delbaje E."/>
            <person name="Fewer D.P."/>
            <person name="Shishido T.K."/>
        </authorList>
    </citation>
    <scope>NUCLEOTIDE SEQUENCE [LARGE SCALE GENOMIC DNA]</scope>
    <source>
        <strain evidence="4 5">CCNP 1315</strain>
    </source>
</reference>
<evidence type="ECO:0000256" key="2">
    <source>
        <dbReference type="ARBA" id="ARBA00023315"/>
    </source>
</evidence>
<feature type="domain" description="N-acetyltransferase" evidence="3">
    <location>
        <begin position="1"/>
        <end position="162"/>
    </location>
</feature>
<dbReference type="InterPro" id="IPR050832">
    <property type="entry name" value="Bact_Acetyltransf"/>
</dbReference>